<name>A0A0M4IUJ1_LOCMI</name>
<feature type="transmembrane region" description="Helical" evidence="10">
    <location>
        <begin position="101"/>
        <end position="122"/>
    </location>
</feature>
<proteinExistence type="evidence at transcript level"/>
<evidence type="ECO:0000256" key="10">
    <source>
        <dbReference type="SAM" id="Phobius"/>
    </source>
</evidence>
<keyword evidence="9" id="KW-0807">Transducer</keyword>
<dbReference type="PANTHER" id="PTHR21137">
    <property type="entry name" value="ODORANT RECEPTOR"/>
    <property type="match status" value="1"/>
</dbReference>
<evidence type="ECO:0000256" key="5">
    <source>
        <dbReference type="ARBA" id="ARBA00022725"/>
    </source>
</evidence>
<dbReference type="AlphaFoldDB" id="A0A0M4IUJ1"/>
<feature type="transmembrane region" description="Helical" evidence="10">
    <location>
        <begin position="7"/>
        <end position="26"/>
    </location>
</feature>
<dbReference type="GO" id="GO:0004984">
    <property type="term" value="F:olfactory receptor activity"/>
    <property type="evidence" value="ECO:0007669"/>
    <property type="project" value="InterPro"/>
</dbReference>
<evidence type="ECO:0000313" key="11">
    <source>
        <dbReference type="EMBL" id="ALD51457.1"/>
    </source>
</evidence>
<evidence type="ECO:0000256" key="6">
    <source>
        <dbReference type="ARBA" id="ARBA00022989"/>
    </source>
</evidence>
<protein>
    <submittedName>
        <fullName evidence="11">Odorant receptor 43</fullName>
    </submittedName>
</protein>
<keyword evidence="6 10" id="KW-1133">Transmembrane helix</keyword>
<keyword evidence="2" id="KW-1003">Cell membrane</keyword>
<keyword evidence="3" id="KW-0716">Sensory transduction</keyword>
<keyword evidence="5" id="KW-0552">Olfaction</keyword>
<sequence length="384" mass="43010">ERRPRLYALYTASVLASQAACIAMGLRHALDSWPDTDAVMLTFVNTATLLGGVAKLAHLCAHVRDYRRLVAALRGLVAAQWPACRRDPRLLAAFRRSYRRALRLTFGMIAYLHFIGPIWYAMPLVARATGGEQRQLPFVDLRGAVKEDLSLYVSVYLLQCHAIFFWCFVSPSLDMFFVTCMLHVAAQLGILNARLSELGGVRVPDGGEMVALPAGRRKSRNLEQHSDDSDISEELRDCVKIHQDILSFLQDMQRVMSKVAMAQFVCSSVSICITLFQATCNPEGNSNLKCFMYLPMPAFQIFIYCYGGHELIDQGLAVSLAAYSCAWVGATRRVTSSLHIMMCRAQKPLTLTAGKLYPINRITFVSLLNASYSFYALLRQTRDR</sequence>
<dbReference type="EMBL" id="KP843321">
    <property type="protein sequence ID" value="ALD51457.1"/>
    <property type="molecule type" value="mRNA"/>
</dbReference>
<reference evidence="11" key="2">
    <citation type="submission" date="2015-02" db="EMBL/GenBank/DDBJ databases">
        <authorList>
            <person name="Torres C."/>
        </authorList>
    </citation>
    <scope>NUCLEOTIDE SEQUENCE</scope>
</reference>
<evidence type="ECO:0000256" key="2">
    <source>
        <dbReference type="ARBA" id="ARBA00022475"/>
    </source>
</evidence>
<comment type="subcellular location">
    <subcellularLocation>
        <location evidence="1">Cell membrane</location>
        <topology evidence="1">Multi-pass membrane protein</topology>
    </subcellularLocation>
</comment>
<keyword evidence="4 10" id="KW-0812">Transmembrane</keyword>
<evidence type="ECO:0000256" key="1">
    <source>
        <dbReference type="ARBA" id="ARBA00004651"/>
    </source>
</evidence>
<dbReference type="GO" id="GO:0007165">
    <property type="term" value="P:signal transduction"/>
    <property type="evidence" value="ECO:0007669"/>
    <property type="project" value="UniProtKB-KW"/>
</dbReference>
<feature type="transmembrane region" description="Helical" evidence="10">
    <location>
        <begin position="38"/>
        <end position="58"/>
    </location>
</feature>
<reference evidence="11" key="1">
    <citation type="journal article" date="2015" name="Cell. Mol. Life Sci.">
        <title>Identification and functional analysis of olfactory receptor family reveal unusual characteristics of the olfactory system in the migratory locust.</title>
        <authorList>
            <person name="Wang Z."/>
            <person name="Yang P."/>
            <person name="Chen D."/>
            <person name="Jiang F."/>
            <person name="Li Y."/>
            <person name="Wang X."/>
            <person name="Kang L."/>
        </authorList>
    </citation>
    <scope>NUCLEOTIDE SEQUENCE</scope>
</reference>
<dbReference type="PANTHER" id="PTHR21137:SF35">
    <property type="entry name" value="ODORANT RECEPTOR 19A-RELATED"/>
    <property type="match status" value="1"/>
</dbReference>
<keyword evidence="8 11" id="KW-0675">Receptor</keyword>
<dbReference type="InterPro" id="IPR004117">
    <property type="entry name" value="7tm6_olfct_rcpt"/>
</dbReference>
<evidence type="ECO:0000256" key="7">
    <source>
        <dbReference type="ARBA" id="ARBA00023136"/>
    </source>
</evidence>
<evidence type="ECO:0000256" key="8">
    <source>
        <dbReference type="ARBA" id="ARBA00023170"/>
    </source>
</evidence>
<dbReference type="GO" id="GO:0005549">
    <property type="term" value="F:odorant binding"/>
    <property type="evidence" value="ECO:0007669"/>
    <property type="project" value="InterPro"/>
</dbReference>
<keyword evidence="7 10" id="KW-0472">Membrane</keyword>
<dbReference type="Pfam" id="PF02949">
    <property type="entry name" value="7tm_6"/>
    <property type="match status" value="1"/>
</dbReference>
<accession>A0A0M4IUJ1</accession>
<dbReference type="GO" id="GO:0005886">
    <property type="term" value="C:plasma membrane"/>
    <property type="evidence" value="ECO:0007669"/>
    <property type="project" value="UniProtKB-SubCell"/>
</dbReference>
<organism evidence="11">
    <name type="scientific">Locusta migratoria</name>
    <name type="common">Migratory locust</name>
    <dbReference type="NCBI Taxonomy" id="7004"/>
    <lineage>
        <taxon>Eukaryota</taxon>
        <taxon>Metazoa</taxon>
        <taxon>Ecdysozoa</taxon>
        <taxon>Arthropoda</taxon>
        <taxon>Hexapoda</taxon>
        <taxon>Insecta</taxon>
        <taxon>Pterygota</taxon>
        <taxon>Neoptera</taxon>
        <taxon>Polyneoptera</taxon>
        <taxon>Orthoptera</taxon>
        <taxon>Caelifera</taxon>
        <taxon>Acrididea</taxon>
        <taxon>Acridomorpha</taxon>
        <taxon>Acridoidea</taxon>
        <taxon>Acrididae</taxon>
        <taxon>Oedipodinae</taxon>
        <taxon>Locusta</taxon>
    </lineage>
</organism>
<evidence type="ECO:0000256" key="9">
    <source>
        <dbReference type="ARBA" id="ARBA00023224"/>
    </source>
</evidence>
<evidence type="ECO:0000256" key="3">
    <source>
        <dbReference type="ARBA" id="ARBA00022606"/>
    </source>
</evidence>
<feature type="non-terminal residue" evidence="11">
    <location>
        <position position="1"/>
    </location>
</feature>
<evidence type="ECO:0000256" key="4">
    <source>
        <dbReference type="ARBA" id="ARBA00022692"/>
    </source>
</evidence>